<dbReference type="PANTHER" id="PTHR33116:SF84">
    <property type="entry name" value="RNA-DIRECTED DNA POLYMERASE"/>
    <property type="match status" value="1"/>
</dbReference>
<name>A0A9Q1GM21_9CARY</name>
<gene>
    <name evidence="2" type="ORF">Cgig2_028520</name>
</gene>
<evidence type="ECO:0000313" key="3">
    <source>
        <dbReference type="Proteomes" id="UP001153076"/>
    </source>
</evidence>
<organism evidence="2 3">
    <name type="scientific">Carnegiea gigantea</name>
    <dbReference type="NCBI Taxonomy" id="171969"/>
    <lineage>
        <taxon>Eukaryota</taxon>
        <taxon>Viridiplantae</taxon>
        <taxon>Streptophyta</taxon>
        <taxon>Embryophyta</taxon>
        <taxon>Tracheophyta</taxon>
        <taxon>Spermatophyta</taxon>
        <taxon>Magnoliopsida</taxon>
        <taxon>eudicotyledons</taxon>
        <taxon>Gunneridae</taxon>
        <taxon>Pentapetalae</taxon>
        <taxon>Caryophyllales</taxon>
        <taxon>Cactineae</taxon>
        <taxon>Cactaceae</taxon>
        <taxon>Cactoideae</taxon>
        <taxon>Echinocereeae</taxon>
        <taxon>Carnegiea</taxon>
    </lineage>
</organism>
<reference evidence="2" key="1">
    <citation type="submission" date="2022-04" db="EMBL/GenBank/DDBJ databases">
        <title>Carnegiea gigantea Genome sequencing and assembly v2.</title>
        <authorList>
            <person name="Copetti D."/>
            <person name="Sanderson M.J."/>
            <person name="Burquez A."/>
            <person name="Wojciechowski M.F."/>
        </authorList>
    </citation>
    <scope>NUCLEOTIDE SEQUENCE</scope>
    <source>
        <strain evidence="2">SGP5-SGP5p</strain>
        <tissue evidence="2">Aerial part</tissue>
    </source>
</reference>
<protein>
    <recommendedName>
        <fullName evidence="1">Reverse transcriptase zinc-binding domain-containing protein</fullName>
    </recommendedName>
</protein>
<comment type="caution">
    <text evidence="2">The sequence shown here is derived from an EMBL/GenBank/DDBJ whole genome shotgun (WGS) entry which is preliminary data.</text>
</comment>
<evidence type="ECO:0000259" key="1">
    <source>
        <dbReference type="Pfam" id="PF13966"/>
    </source>
</evidence>
<dbReference type="Pfam" id="PF13966">
    <property type="entry name" value="zf-RVT"/>
    <property type="match status" value="1"/>
</dbReference>
<keyword evidence="3" id="KW-1185">Reference proteome</keyword>
<accession>A0A9Q1GM21</accession>
<proteinExistence type="predicted"/>
<dbReference type="OrthoDB" id="1938430at2759"/>
<dbReference type="Proteomes" id="UP001153076">
    <property type="component" value="Unassembled WGS sequence"/>
</dbReference>
<dbReference type="PANTHER" id="PTHR33116">
    <property type="entry name" value="REVERSE TRANSCRIPTASE ZINC-BINDING DOMAIN-CONTAINING PROTEIN-RELATED-RELATED"/>
    <property type="match status" value="1"/>
</dbReference>
<dbReference type="InterPro" id="IPR026960">
    <property type="entry name" value="RVT-Znf"/>
</dbReference>
<dbReference type="AlphaFoldDB" id="A0A9Q1GM21"/>
<evidence type="ECO:0000313" key="2">
    <source>
        <dbReference type="EMBL" id="KAJ8421500.1"/>
    </source>
</evidence>
<sequence length="168" mass="19784">MQKLCLANTDFKEVIPRHSSTTWILAHGRLPTRVRLNQHIPQGIMLCELCHQEEEDENHLFTECPLAKSVWLELRSWWHIPLPSTEEGNLLFPLVKLKAPKDHRLISYAVFSAGIYNIWHARNMAIFKKQQVPSQQLVCSIKTQIRYRILVMNKISHKYKDYIDRSLL</sequence>
<feature type="domain" description="Reverse transcriptase zinc-binding" evidence="1">
    <location>
        <begin position="12"/>
        <end position="71"/>
    </location>
</feature>
<dbReference type="EMBL" id="JAKOGI010002692">
    <property type="protein sequence ID" value="KAJ8421500.1"/>
    <property type="molecule type" value="Genomic_DNA"/>
</dbReference>